<evidence type="ECO:0000313" key="1">
    <source>
        <dbReference type="EMBL" id="KAK3323246.1"/>
    </source>
</evidence>
<dbReference type="Proteomes" id="UP001286456">
    <property type="component" value="Unassembled WGS sequence"/>
</dbReference>
<reference evidence="1" key="2">
    <citation type="submission" date="2023-06" db="EMBL/GenBank/DDBJ databases">
        <authorList>
            <consortium name="Lawrence Berkeley National Laboratory"/>
            <person name="Haridas S."/>
            <person name="Hensen N."/>
            <person name="Bonometti L."/>
            <person name="Westerberg I."/>
            <person name="Brannstrom I.O."/>
            <person name="Guillou S."/>
            <person name="Cros-Aarteil S."/>
            <person name="Calhoun S."/>
            <person name="Kuo A."/>
            <person name="Mondo S."/>
            <person name="Pangilinan J."/>
            <person name="Riley R."/>
            <person name="Labutti K."/>
            <person name="Andreopoulos B."/>
            <person name="Lipzen A."/>
            <person name="Chen C."/>
            <person name="Yanf M."/>
            <person name="Daum C."/>
            <person name="Ng V."/>
            <person name="Clum A."/>
            <person name="Steindorff A."/>
            <person name="Ohm R."/>
            <person name="Martin F."/>
            <person name="Silar P."/>
            <person name="Natvig D."/>
            <person name="Lalanne C."/>
            <person name="Gautier V."/>
            <person name="Ament-Velasquez S.L."/>
            <person name="Kruys A."/>
            <person name="Hutchinson M.I."/>
            <person name="Powell A.J."/>
            <person name="Barry K."/>
            <person name="Miller A.N."/>
            <person name="Grigoriev I.V."/>
            <person name="Debuchy R."/>
            <person name="Gladieux P."/>
            <person name="Thoren M.H."/>
            <person name="Johannesson H."/>
        </authorList>
    </citation>
    <scope>NUCLEOTIDE SEQUENCE</scope>
    <source>
        <strain evidence="1">SMH4131-1</strain>
    </source>
</reference>
<dbReference type="EMBL" id="JAUEPO010000004">
    <property type="protein sequence ID" value="KAK3323246.1"/>
    <property type="molecule type" value="Genomic_DNA"/>
</dbReference>
<dbReference type="AlphaFoldDB" id="A0AAE0IDV3"/>
<proteinExistence type="predicted"/>
<protein>
    <submittedName>
        <fullName evidence="1">Uncharacterized protein</fullName>
    </submittedName>
</protein>
<gene>
    <name evidence="1" type="ORF">B0T19DRAFT_442744</name>
</gene>
<sequence length="67" mass="7541">MNSPVLDVIHHIVEYNISAMSTVSRDHELLTYEAVDVIPCIRPVATEKAVQHPRLSKLQRQSFLADG</sequence>
<organism evidence="1 2">
    <name type="scientific">Cercophora scortea</name>
    <dbReference type="NCBI Taxonomy" id="314031"/>
    <lineage>
        <taxon>Eukaryota</taxon>
        <taxon>Fungi</taxon>
        <taxon>Dikarya</taxon>
        <taxon>Ascomycota</taxon>
        <taxon>Pezizomycotina</taxon>
        <taxon>Sordariomycetes</taxon>
        <taxon>Sordariomycetidae</taxon>
        <taxon>Sordariales</taxon>
        <taxon>Lasiosphaeriaceae</taxon>
        <taxon>Cercophora</taxon>
    </lineage>
</organism>
<reference evidence="1" key="1">
    <citation type="journal article" date="2023" name="Mol. Phylogenet. Evol.">
        <title>Genome-scale phylogeny and comparative genomics of the fungal order Sordariales.</title>
        <authorList>
            <person name="Hensen N."/>
            <person name="Bonometti L."/>
            <person name="Westerberg I."/>
            <person name="Brannstrom I.O."/>
            <person name="Guillou S."/>
            <person name="Cros-Aarteil S."/>
            <person name="Calhoun S."/>
            <person name="Haridas S."/>
            <person name="Kuo A."/>
            <person name="Mondo S."/>
            <person name="Pangilinan J."/>
            <person name="Riley R."/>
            <person name="LaButti K."/>
            <person name="Andreopoulos B."/>
            <person name="Lipzen A."/>
            <person name="Chen C."/>
            <person name="Yan M."/>
            <person name="Daum C."/>
            <person name="Ng V."/>
            <person name="Clum A."/>
            <person name="Steindorff A."/>
            <person name="Ohm R.A."/>
            <person name="Martin F."/>
            <person name="Silar P."/>
            <person name="Natvig D.O."/>
            <person name="Lalanne C."/>
            <person name="Gautier V."/>
            <person name="Ament-Velasquez S.L."/>
            <person name="Kruys A."/>
            <person name="Hutchinson M.I."/>
            <person name="Powell A.J."/>
            <person name="Barry K."/>
            <person name="Miller A.N."/>
            <person name="Grigoriev I.V."/>
            <person name="Debuchy R."/>
            <person name="Gladieux P."/>
            <person name="Hiltunen Thoren M."/>
            <person name="Johannesson H."/>
        </authorList>
    </citation>
    <scope>NUCLEOTIDE SEQUENCE</scope>
    <source>
        <strain evidence="1">SMH4131-1</strain>
    </source>
</reference>
<evidence type="ECO:0000313" key="2">
    <source>
        <dbReference type="Proteomes" id="UP001286456"/>
    </source>
</evidence>
<name>A0AAE0IDV3_9PEZI</name>
<accession>A0AAE0IDV3</accession>
<comment type="caution">
    <text evidence="1">The sequence shown here is derived from an EMBL/GenBank/DDBJ whole genome shotgun (WGS) entry which is preliminary data.</text>
</comment>
<keyword evidence="2" id="KW-1185">Reference proteome</keyword>